<feature type="domain" description="C2H2-type" evidence="12">
    <location>
        <begin position="402"/>
        <end position="432"/>
    </location>
</feature>
<dbReference type="SMART" id="SM00868">
    <property type="entry name" value="zf-AD"/>
    <property type="match status" value="1"/>
</dbReference>
<evidence type="ECO:0000256" key="5">
    <source>
        <dbReference type="ARBA" id="ARBA00022833"/>
    </source>
</evidence>
<feature type="domain" description="C2H2-type" evidence="12">
    <location>
        <begin position="177"/>
        <end position="205"/>
    </location>
</feature>
<evidence type="ECO:0000256" key="1">
    <source>
        <dbReference type="ARBA" id="ARBA00004123"/>
    </source>
</evidence>
<keyword evidence="9" id="KW-0539">Nucleus</keyword>
<dbReference type="GO" id="GO:0003700">
    <property type="term" value="F:DNA-binding transcription factor activity"/>
    <property type="evidence" value="ECO:0007669"/>
    <property type="project" value="TreeGrafter"/>
</dbReference>
<comment type="subcellular location">
    <subcellularLocation>
        <location evidence="1">Nucleus</location>
    </subcellularLocation>
</comment>
<dbReference type="PANTHER" id="PTHR24404">
    <property type="entry name" value="ZINC FINGER PROTEIN"/>
    <property type="match status" value="1"/>
</dbReference>
<evidence type="ECO:0000256" key="11">
    <source>
        <dbReference type="PROSITE-ProRule" id="PRU01263"/>
    </source>
</evidence>
<dbReference type="Pfam" id="PF00096">
    <property type="entry name" value="zf-C2H2"/>
    <property type="match status" value="7"/>
</dbReference>
<reference evidence="14" key="1">
    <citation type="journal article" date="2016" name="Insect Biochem. Mol. Biol.">
        <title>Multifaceted biological insights from a draft genome sequence of the tobacco hornworm moth, Manduca sexta.</title>
        <authorList>
            <person name="Kanost M.R."/>
            <person name="Arrese E.L."/>
            <person name="Cao X."/>
            <person name="Chen Y.R."/>
            <person name="Chellapilla S."/>
            <person name="Goldsmith M.R."/>
            <person name="Grosse-Wilde E."/>
            <person name="Heckel D.G."/>
            <person name="Herndon N."/>
            <person name="Jiang H."/>
            <person name="Papanicolaou A."/>
            <person name="Qu J."/>
            <person name="Soulages J.L."/>
            <person name="Vogel H."/>
            <person name="Walters J."/>
            <person name="Waterhouse R.M."/>
            <person name="Ahn S.J."/>
            <person name="Almeida F.C."/>
            <person name="An C."/>
            <person name="Aqrawi P."/>
            <person name="Bretschneider A."/>
            <person name="Bryant W.B."/>
            <person name="Bucks S."/>
            <person name="Chao H."/>
            <person name="Chevignon G."/>
            <person name="Christen J.M."/>
            <person name="Clarke D.F."/>
            <person name="Dittmer N.T."/>
            <person name="Ferguson L.C.F."/>
            <person name="Garavelou S."/>
            <person name="Gordon K.H.J."/>
            <person name="Gunaratna R.T."/>
            <person name="Han Y."/>
            <person name="Hauser F."/>
            <person name="He Y."/>
            <person name="Heidel-Fischer H."/>
            <person name="Hirsh A."/>
            <person name="Hu Y."/>
            <person name="Jiang H."/>
            <person name="Kalra D."/>
            <person name="Klinner C."/>
            <person name="Konig C."/>
            <person name="Kovar C."/>
            <person name="Kroll A.R."/>
            <person name="Kuwar S.S."/>
            <person name="Lee S.L."/>
            <person name="Lehman R."/>
            <person name="Li K."/>
            <person name="Li Z."/>
            <person name="Liang H."/>
            <person name="Lovelace S."/>
            <person name="Lu Z."/>
            <person name="Mansfield J.H."/>
            <person name="McCulloch K.J."/>
            <person name="Mathew T."/>
            <person name="Morton B."/>
            <person name="Muzny D.M."/>
            <person name="Neunemann D."/>
            <person name="Ongeri F."/>
            <person name="Pauchet Y."/>
            <person name="Pu L.L."/>
            <person name="Pyrousis I."/>
            <person name="Rao X.J."/>
            <person name="Redding A."/>
            <person name="Roesel C."/>
            <person name="Sanchez-Gracia A."/>
            <person name="Schaack S."/>
            <person name="Shukla A."/>
            <person name="Tetreau G."/>
            <person name="Wang Y."/>
            <person name="Xiong G.H."/>
            <person name="Traut W."/>
            <person name="Walsh T.K."/>
            <person name="Worley K.C."/>
            <person name="Wu D."/>
            <person name="Wu W."/>
            <person name="Wu Y.Q."/>
            <person name="Zhang X."/>
            <person name="Zou Z."/>
            <person name="Zucker H."/>
            <person name="Briscoe A.D."/>
            <person name="Burmester T."/>
            <person name="Clem R.J."/>
            <person name="Feyereisen R."/>
            <person name="Grimmelikhuijzen C.J.P."/>
            <person name="Hamodrakas S.J."/>
            <person name="Hansson B.S."/>
            <person name="Huguet E."/>
            <person name="Jermiin L.S."/>
            <person name="Lan Q."/>
            <person name="Lehman H.K."/>
            <person name="Lorenzen M."/>
            <person name="Merzendorfer H."/>
            <person name="Michalopoulos I."/>
            <person name="Morton D.B."/>
            <person name="Muthukrishnan S."/>
            <person name="Oakeshott J.G."/>
            <person name="Palmer W."/>
            <person name="Park Y."/>
            <person name="Passarelli A.L."/>
            <person name="Rozas J."/>
            <person name="Schwartz L.M."/>
            <person name="Smith W."/>
            <person name="Southgate A."/>
            <person name="Vilcinskas A."/>
            <person name="Vogt R."/>
            <person name="Wang P."/>
            <person name="Werren J."/>
            <person name="Yu X.Q."/>
            <person name="Zhou J.J."/>
            <person name="Brown S.J."/>
            <person name="Scherer S.E."/>
            <person name="Richards S."/>
            <person name="Blissard G.W."/>
        </authorList>
    </citation>
    <scope>NUCLEOTIDE SEQUENCE</scope>
</reference>
<dbReference type="FunFam" id="3.30.160.60:FF:000446">
    <property type="entry name" value="Zinc finger protein"/>
    <property type="match status" value="1"/>
</dbReference>
<evidence type="ECO:0000256" key="7">
    <source>
        <dbReference type="ARBA" id="ARBA00023125"/>
    </source>
</evidence>
<evidence type="ECO:0000256" key="10">
    <source>
        <dbReference type="PROSITE-ProRule" id="PRU00042"/>
    </source>
</evidence>
<dbReference type="PROSITE" id="PS00028">
    <property type="entry name" value="ZINC_FINGER_C2H2_1"/>
    <property type="match status" value="10"/>
</dbReference>
<dbReference type="EMBL" id="JH668630">
    <property type="protein sequence ID" value="KAG6459655.1"/>
    <property type="molecule type" value="Genomic_DNA"/>
</dbReference>
<dbReference type="SUPFAM" id="SSF57667">
    <property type="entry name" value="beta-beta-alpha zinc fingers"/>
    <property type="match status" value="6"/>
</dbReference>
<feature type="domain" description="C2H2-type" evidence="12">
    <location>
        <begin position="208"/>
        <end position="235"/>
    </location>
</feature>
<proteinExistence type="predicted"/>
<dbReference type="GO" id="GO:0005634">
    <property type="term" value="C:nucleus"/>
    <property type="evidence" value="ECO:0007669"/>
    <property type="project" value="UniProtKB-SubCell"/>
</dbReference>
<dbReference type="Proteomes" id="UP000791440">
    <property type="component" value="Unassembled WGS sequence"/>
</dbReference>
<dbReference type="GO" id="GO:0008270">
    <property type="term" value="F:zinc ion binding"/>
    <property type="evidence" value="ECO:0007669"/>
    <property type="project" value="UniProtKB-UniRule"/>
</dbReference>
<keyword evidence="6" id="KW-0805">Transcription regulation</keyword>
<dbReference type="InterPro" id="IPR036236">
    <property type="entry name" value="Znf_C2H2_sf"/>
</dbReference>
<feature type="domain" description="C2H2-type" evidence="12">
    <location>
        <begin position="433"/>
        <end position="456"/>
    </location>
</feature>
<evidence type="ECO:0000256" key="6">
    <source>
        <dbReference type="ARBA" id="ARBA00023015"/>
    </source>
</evidence>
<keyword evidence="5 11" id="KW-0862">Zinc</keyword>
<keyword evidence="7" id="KW-0238">DNA-binding</keyword>
<protein>
    <submittedName>
        <fullName evidence="14">Uncharacterized protein</fullName>
    </submittedName>
</protein>
<evidence type="ECO:0000256" key="9">
    <source>
        <dbReference type="ARBA" id="ARBA00023242"/>
    </source>
</evidence>
<feature type="binding site" evidence="11">
    <location>
        <position position="9"/>
    </location>
    <ligand>
        <name>Zn(2+)</name>
        <dbReference type="ChEBI" id="CHEBI:29105"/>
    </ligand>
</feature>
<feature type="binding site" evidence="11">
    <location>
        <position position="55"/>
    </location>
    <ligand>
        <name>Zn(2+)</name>
        <dbReference type="ChEBI" id="CHEBI:29105"/>
    </ligand>
</feature>
<evidence type="ECO:0000259" key="13">
    <source>
        <dbReference type="PROSITE" id="PS51915"/>
    </source>
</evidence>
<dbReference type="InterPro" id="IPR013087">
    <property type="entry name" value="Znf_C2H2_type"/>
</dbReference>
<evidence type="ECO:0000256" key="2">
    <source>
        <dbReference type="ARBA" id="ARBA00022723"/>
    </source>
</evidence>
<evidence type="ECO:0000313" key="15">
    <source>
        <dbReference type="Proteomes" id="UP000791440"/>
    </source>
</evidence>
<dbReference type="Gene3D" id="3.40.1800.20">
    <property type="match status" value="1"/>
</dbReference>
<dbReference type="InterPro" id="IPR012934">
    <property type="entry name" value="Znf_AD"/>
</dbReference>
<keyword evidence="15" id="KW-1185">Reference proteome</keyword>
<feature type="domain" description="C2H2-type" evidence="12">
    <location>
        <begin position="292"/>
        <end position="319"/>
    </location>
</feature>
<dbReference type="InterPro" id="IPR050589">
    <property type="entry name" value="Ikaros_C2H2-ZF"/>
</dbReference>
<dbReference type="FunFam" id="3.30.160.60:FF:000256">
    <property type="entry name" value="PLAG1 like zinc finger 2"/>
    <property type="match status" value="1"/>
</dbReference>
<dbReference type="GO" id="GO:0006357">
    <property type="term" value="P:regulation of transcription by RNA polymerase II"/>
    <property type="evidence" value="ECO:0007669"/>
    <property type="project" value="UniProtKB-ARBA"/>
</dbReference>
<feature type="domain" description="ZAD" evidence="13">
    <location>
        <begin position="4"/>
        <end position="79"/>
    </location>
</feature>
<dbReference type="FunFam" id="3.30.160.60:FF:001289">
    <property type="entry name" value="Zinc finger protein 574"/>
    <property type="match status" value="1"/>
</dbReference>
<keyword evidence="8" id="KW-0804">Transcription</keyword>
<keyword evidence="4 10" id="KW-0863">Zinc-finger</keyword>
<keyword evidence="3" id="KW-0677">Repeat</keyword>
<evidence type="ECO:0000313" key="14">
    <source>
        <dbReference type="EMBL" id="KAG6459655.1"/>
    </source>
</evidence>
<dbReference type="SUPFAM" id="SSF57716">
    <property type="entry name" value="Glucocorticoid receptor-like (DNA-binding domain)"/>
    <property type="match status" value="1"/>
</dbReference>
<dbReference type="SMART" id="SM00355">
    <property type="entry name" value="ZnF_C2H2"/>
    <property type="match status" value="10"/>
</dbReference>
<feature type="domain" description="C2H2-type" evidence="12">
    <location>
        <begin position="264"/>
        <end position="291"/>
    </location>
</feature>
<feature type="domain" description="C2H2-type" evidence="12">
    <location>
        <begin position="320"/>
        <end position="348"/>
    </location>
</feature>
<evidence type="ECO:0000259" key="12">
    <source>
        <dbReference type="PROSITE" id="PS50157"/>
    </source>
</evidence>
<feature type="binding site" evidence="11">
    <location>
        <position position="6"/>
    </location>
    <ligand>
        <name>Zn(2+)</name>
        <dbReference type="ChEBI" id="CHEBI:29105"/>
    </ligand>
</feature>
<feature type="domain" description="C2H2-type" evidence="12">
    <location>
        <begin position="373"/>
        <end position="401"/>
    </location>
</feature>
<sequence>MDYKVCRLCCENDATSYIYQMDTDNVDIRAKIMYCCSKLVIKEDDGLPSYICIRCEQELQNYYRFVLKCEAAEKKLRDQCYDVALNSGARYGDYEPKVEIKSELNDDDHQYDEEPPDNSGVNNFIESKSQVRKKRAYKKRTSYKSLESLKCTVCGRICAHPSALAAHMRVHTNEKPYLCTLCDKRYKDSSNLKRHINRNHHLQRERNFVCEHCGKGFYSRRDIRVHMRTHTGETPYVCNICSKSFAQTSTLLRHKLRHAGTKSHSCPTCSKAFCTKEELRNHAMVHTTEKKFSCPICKIAFKYSNNVRKHLRMHMEPNRFVCNHCGRAFNLKGNLKMHIDRLHSEKSGFCNICSKSMSNIEVHMWRHTGQRPLKCELCSSSFFEQKALGRHMNYKHKQTEKYKCHVDGCLMGFPSKPMLDVHTAKLHTTNIPFPCDRCSRGFYRKNDLARHKIGTHKERLL</sequence>
<dbReference type="FunFam" id="3.30.160.60:FF:000322">
    <property type="entry name" value="GDNF-inducible zinc finger protein 1"/>
    <property type="match status" value="1"/>
</dbReference>
<feature type="domain" description="C2H2-type" evidence="12">
    <location>
        <begin position="149"/>
        <end position="176"/>
    </location>
</feature>
<dbReference type="GO" id="GO:0000978">
    <property type="term" value="F:RNA polymerase II cis-regulatory region sequence-specific DNA binding"/>
    <property type="evidence" value="ECO:0007669"/>
    <property type="project" value="TreeGrafter"/>
</dbReference>
<gene>
    <name evidence="14" type="ORF">O3G_MSEX011491</name>
</gene>
<dbReference type="Gene3D" id="3.30.160.60">
    <property type="entry name" value="Classic Zinc Finger"/>
    <property type="match status" value="9"/>
</dbReference>
<feature type="binding site" evidence="11">
    <location>
        <position position="52"/>
    </location>
    <ligand>
        <name>Zn(2+)</name>
        <dbReference type="ChEBI" id="CHEBI:29105"/>
    </ligand>
</feature>
<accession>A0A921ZLE1</accession>
<evidence type="ECO:0000256" key="3">
    <source>
        <dbReference type="ARBA" id="ARBA00022737"/>
    </source>
</evidence>
<comment type="caution">
    <text evidence="14">The sequence shown here is derived from an EMBL/GenBank/DDBJ whole genome shotgun (WGS) entry which is preliminary data.</text>
</comment>
<dbReference type="Pfam" id="PF07776">
    <property type="entry name" value="zf-AD"/>
    <property type="match status" value="1"/>
</dbReference>
<dbReference type="PROSITE" id="PS50157">
    <property type="entry name" value="ZINC_FINGER_C2H2_2"/>
    <property type="match status" value="10"/>
</dbReference>
<dbReference type="PANTHER" id="PTHR24404:SF114">
    <property type="entry name" value="KLUMPFUSS, ISOFORM B-RELATED"/>
    <property type="match status" value="1"/>
</dbReference>
<name>A0A921ZLE1_MANSE</name>
<dbReference type="PROSITE" id="PS51915">
    <property type="entry name" value="ZAD"/>
    <property type="match status" value="1"/>
</dbReference>
<reference evidence="14" key="2">
    <citation type="submission" date="2020-12" db="EMBL/GenBank/DDBJ databases">
        <authorList>
            <person name="Kanost M."/>
        </authorList>
    </citation>
    <scope>NUCLEOTIDE SEQUENCE</scope>
</reference>
<evidence type="ECO:0000256" key="8">
    <source>
        <dbReference type="ARBA" id="ARBA00023163"/>
    </source>
</evidence>
<feature type="domain" description="C2H2-type" evidence="12">
    <location>
        <begin position="236"/>
        <end position="263"/>
    </location>
</feature>
<evidence type="ECO:0000256" key="4">
    <source>
        <dbReference type="ARBA" id="ARBA00022771"/>
    </source>
</evidence>
<dbReference type="AlphaFoldDB" id="A0A921ZLE1"/>
<keyword evidence="2 11" id="KW-0479">Metal-binding</keyword>
<organism evidence="14 15">
    <name type="scientific">Manduca sexta</name>
    <name type="common">Tobacco hawkmoth</name>
    <name type="synonym">Tobacco hornworm</name>
    <dbReference type="NCBI Taxonomy" id="7130"/>
    <lineage>
        <taxon>Eukaryota</taxon>
        <taxon>Metazoa</taxon>
        <taxon>Ecdysozoa</taxon>
        <taxon>Arthropoda</taxon>
        <taxon>Hexapoda</taxon>
        <taxon>Insecta</taxon>
        <taxon>Pterygota</taxon>
        <taxon>Neoptera</taxon>
        <taxon>Endopterygota</taxon>
        <taxon>Lepidoptera</taxon>
        <taxon>Glossata</taxon>
        <taxon>Ditrysia</taxon>
        <taxon>Bombycoidea</taxon>
        <taxon>Sphingidae</taxon>
        <taxon>Sphinginae</taxon>
        <taxon>Sphingini</taxon>
        <taxon>Manduca</taxon>
    </lineage>
</organism>